<gene>
    <name evidence="1" type="ORF">ALC56_05811</name>
</gene>
<reference evidence="1 2" key="1">
    <citation type="submission" date="2016-03" db="EMBL/GenBank/DDBJ databases">
        <title>Trachymyrmex septentrionalis WGS genome.</title>
        <authorList>
            <person name="Nygaard S."/>
            <person name="Hu H."/>
            <person name="Boomsma J."/>
            <person name="Zhang G."/>
        </authorList>
    </citation>
    <scope>NUCLEOTIDE SEQUENCE [LARGE SCALE GENOMIC DNA]</scope>
    <source>
        <strain evidence="1">Tsep2-gDNA-1</strain>
        <tissue evidence="1">Whole body</tissue>
    </source>
</reference>
<name>A0A151JY38_9HYME</name>
<evidence type="ECO:0000313" key="2">
    <source>
        <dbReference type="Proteomes" id="UP000078541"/>
    </source>
</evidence>
<proteinExistence type="predicted"/>
<keyword evidence="2" id="KW-1185">Reference proteome</keyword>
<dbReference type="STRING" id="34720.A0A151JY38"/>
<feature type="non-terminal residue" evidence="1">
    <location>
        <position position="1"/>
    </location>
</feature>
<evidence type="ECO:0000313" key="1">
    <source>
        <dbReference type="EMBL" id="KYN39766.1"/>
    </source>
</evidence>
<accession>A0A151JY38</accession>
<dbReference type="EMBL" id="KQ981572">
    <property type="protein sequence ID" value="KYN39766.1"/>
    <property type="molecule type" value="Genomic_DNA"/>
</dbReference>
<dbReference type="AlphaFoldDB" id="A0A151JY38"/>
<protein>
    <submittedName>
        <fullName evidence="1">Uncharacterized protein</fullName>
    </submittedName>
</protein>
<sequence length="82" mass="10014">LSFEVFRPCAQKIRWSSSEIYTAYIYHFCVLCKTLHGFQSHHMQIHAHTRSWQFINVSIMDQARHDFVFVYFYVKEEKISFF</sequence>
<dbReference type="Proteomes" id="UP000078541">
    <property type="component" value="Unassembled WGS sequence"/>
</dbReference>
<organism evidence="1 2">
    <name type="scientific">Trachymyrmex septentrionalis</name>
    <dbReference type="NCBI Taxonomy" id="34720"/>
    <lineage>
        <taxon>Eukaryota</taxon>
        <taxon>Metazoa</taxon>
        <taxon>Ecdysozoa</taxon>
        <taxon>Arthropoda</taxon>
        <taxon>Hexapoda</taxon>
        <taxon>Insecta</taxon>
        <taxon>Pterygota</taxon>
        <taxon>Neoptera</taxon>
        <taxon>Endopterygota</taxon>
        <taxon>Hymenoptera</taxon>
        <taxon>Apocrita</taxon>
        <taxon>Aculeata</taxon>
        <taxon>Formicoidea</taxon>
        <taxon>Formicidae</taxon>
        <taxon>Myrmicinae</taxon>
        <taxon>Trachymyrmex</taxon>
    </lineage>
</organism>